<accession>A0A0L0BRY2</accession>
<keyword evidence="1" id="KW-0732">Signal</keyword>
<dbReference type="Proteomes" id="UP000037069">
    <property type="component" value="Unassembled WGS sequence"/>
</dbReference>
<dbReference type="EMBL" id="JRES01001455">
    <property type="protein sequence ID" value="KNC22758.1"/>
    <property type="molecule type" value="Genomic_DNA"/>
</dbReference>
<gene>
    <name evidence="2" type="ORF">FF38_04123</name>
</gene>
<keyword evidence="3" id="KW-1185">Reference proteome</keyword>
<evidence type="ECO:0000256" key="1">
    <source>
        <dbReference type="SAM" id="SignalP"/>
    </source>
</evidence>
<organism evidence="2 3">
    <name type="scientific">Lucilia cuprina</name>
    <name type="common">Green bottle fly</name>
    <name type="synonym">Australian sheep blowfly</name>
    <dbReference type="NCBI Taxonomy" id="7375"/>
    <lineage>
        <taxon>Eukaryota</taxon>
        <taxon>Metazoa</taxon>
        <taxon>Ecdysozoa</taxon>
        <taxon>Arthropoda</taxon>
        <taxon>Hexapoda</taxon>
        <taxon>Insecta</taxon>
        <taxon>Pterygota</taxon>
        <taxon>Neoptera</taxon>
        <taxon>Endopterygota</taxon>
        <taxon>Diptera</taxon>
        <taxon>Brachycera</taxon>
        <taxon>Muscomorpha</taxon>
        <taxon>Oestroidea</taxon>
        <taxon>Calliphoridae</taxon>
        <taxon>Luciliinae</taxon>
        <taxon>Lucilia</taxon>
    </lineage>
</organism>
<evidence type="ECO:0000313" key="2">
    <source>
        <dbReference type="EMBL" id="KNC22758.1"/>
    </source>
</evidence>
<name>A0A0L0BRY2_LUCCU</name>
<comment type="caution">
    <text evidence="2">The sequence shown here is derived from an EMBL/GenBank/DDBJ whole genome shotgun (WGS) entry which is preliminary data.</text>
</comment>
<feature type="signal peptide" evidence="1">
    <location>
        <begin position="1"/>
        <end position="23"/>
    </location>
</feature>
<dbReference type="AlphaFoldDB" id="A0A0L0BRY2"/>
<sequence>MKYYKRFIVTLSVLMVYVAKVKSQETTMPESTTSGPNSMNPTPSSVEMVMTTPAPFVKPDVVDYLNSRIRQVLRENPEKDPSQLNLATTFNAKRARLEAALIRDPPQEDDDLRAEQALEDFRNFMQQYNEIAGRLENAIDDLNVIEQDKKLPVAIRYEALMMLIELRDSSNIKEAERNLKAYADFKQRLGANSMPEASPSEPGVQPPVMPPLNDEYRQYFEEILRILRKHSKGDDPKMQDVLHQLLKNPEKLKKLATALKNFSEEEYEDEDYFWDWFSLW</sequence>
<evidence type="ECO:0008006" key="4">
    <source>
        <dbReference type="Google" id="ProtNLM"/>
    </source>
</evidence>
<protein>
    <recommendedName>
        <fullName evidence="4">Secreted protein</fullName>
    </recommendedName>
</protein>
<feature type="chain" id="PRO_5005535152" description="Secreted protein" evidence="1">
    <location>
        <begin position="24"/>
        <end position="280"/>
    </location>
</feature>
<proteinExistence type="predicted"/>
<evidence type="ECO:0000313" key="3">
    <source>
        <dbReference type="Proteomes" id="UP000037069"/>
    </source>
</evidence>
<reference evidence="2 3" key="1">
    <citation type="journal article" date="2015" name="Nat. Commun.">
        <title>Lucilia cuprina genome unlocks parasitic fly biology to underpin future interventions.</title>
        <authorList>
            <person name="Anstead C.A."/>
            <person name="Korhonen P.K."/>
            <person name="Young N.D."/>
            <person name="Hall R.S."/>
            <person name="Jex A.R."/>
            <person name="Murali S.C."/>
            <person name="Hughes D.S."/>
            <person name="Lee S.F."/>
            <person name="Perry T."/>
            <person name="Stroehlein A.J."/>
            <person name="Ansell B.R."/>
            <person name="Breugelmans B."/>
            <person name="Hofmann A."/>
            <person name="Qu J."/>
            <person name="Dugan S."/>
            <person name="Lee S.L."/>
            <person name="Chao H."/>
            <person name="Dinh H."/>
            <person name="Han Y."/>
            <person name="Doddapaneni H.V."/>
            <person name="Worley K.C."/>
            <person name="Muzny D.M."/>
            <person name="Ioannidis P."/>
            <person name="Waterhouse R.M."/>
            <person name="Zdobnov E.M."/>
            <person name="James P.J."/>
            <person name="Bagnall N.H."/>
            <person name="Kotze A.C."/>
            <person name="Gibbs R.A."/>
            <person name="Richards S."/>
            <person name="Batterham P."/>
            <person name="Gasser R.B."/>
        </authorList>
    </citation>
    <scope>NUCLEOTIDE SEQUENCE [LARGE SCALE GENOMIC DNA]</scope>
    <source>
        <strain evidence="2 3">LS</strain>
        <tissue evidence="2">Full body</tissue>
    </source>
</reference>